<comment type="similarity">
    <text evidence="4">Belongs to the flavin monoamine oxidase family.</text>
</comment>
<dbReference type="InterPro" id="IPR002937">
    <property type="entry name" value="Amino_oxidase"/>
</dbReference>
<feature type="signal peptide" evidence="5">
    <location>
        <begin position="1"/>
        <end position="20"/>
    </location>
</feature>
<dbReference type="Gene3D" id="3.50.50.60">
    <property type="entry name" value="FAD/NAD(P)-binding domain"/>
    <property type="match status" value="1"/>
</dbReference>
<evidence type="ECO:0000256" key="4">
    <source>
        <dbReference type="RuleBase" id="RU362067"/>
    </source>
</evidence>
<keyword evidence="4" id="KW-0285">Flavoprotein</keyword>
<evidence type="ECO:0000259" key="6">
    <source>
        <dbReference type="Pfam" id="PF01593"/>
    </source>
</evidence>
<evidence type="ECO:0000313" key="7">
    <source>
        <dbReference type="EMBL" id="KAJ7096539.1"/>
    </source>
</evidence>
<dbReference type="PANTHER" id="PTHR10742:SF313">
    <property type="entry name" value="AMINE OXIDASE"/>
    <property type="match status" value="1"/>
</dbReference>
<feature type="binding site" evidence="3">
    <location>
        <position position="261"/>
    </location>
    <ligand>
        <name>FAD</name>
        <dbReference type="ChEBI" id="CHEBI:57692"/>
    </ligand>
</feature>
<comment type="caution">
    <text evidence="7">The sequence shown here is derived from an EMBL/GenBank/DDBJ whole genome shotgun (WGS) entry which is preliminary data.</text>
</comment>
<feature type="binding site" evidence="3">
    <location>
        <position position="45"/>
    </location>
    <ligand>
        <name>FAD</name>
        <dbReference type="ChEBI" id="CHEBI:57692"/>
    </ligand>
</feature>
<gene>
    <name evidence="7" type="ORF">B0H15DRAFT_49492</name>
</gene>
<feature type="binding site" evidence="3">
    <location>
        <begin position="65"/>
        <end position="66"/>
    </location>
    <ligand>
        <name>FAD</name>
        <dbReference type="ChEBI" id="CHEBI:57692"/>
    </ligand>
</feature>
<name>A0AAD6UGT5_9AGAR</name>
<keyword evidence="8" id="KW-1185">Reference proteome</keyword>
<evidence type="ECO:0000313" key="8">
    <source>
        <dbReference type="Proteomes" id="UP001222325"/>
    </source>
</evidence>
<feature type="chain" id="PRO_5042060151" description="Amine oxidase" evidence="5">
    <location>
        <begin position="21"/>
        <end position="506"/>
    </location>
</feature>
<accession>A0AAD6UGT5</accession>
<dbReference type="PANTHER" id="PTHR10742">
    <property type="entry name" value="FLAVIN MONOAMINE OXIDASE"/>
    <property type="match status" value="1"/>
</dbReference>
<dbReference type="PRINTS" id="PR00757">
    <property type="entry name" value="AMINEOXDASEF"/>
</dbReference>
<dbReference type="GO" id="GO:0016491">
    <property type="term" value="F:oxidoreductase activity"/>
    <property type="evidence" value="ECO:0007669"/>
    <property type="project" value="UniProtKB-KW"/>
</dbReference>
<dbReference type="Pfam" id="PF01593">
    <property type="entry name" value="Amino_oxidase"/>
    <property type="match status" value="1"/>
</dbReference>
<dbReference type="AlphaFoldDB" id="A0AAD6UGT5"/>
<evidence type="ECO:0000256" key="1">
    <source>
        <dbReference type="ARBA" id="ARBA00001974"/>
    </source>
</evidence>
<dbReference type="Gene3D" id="3.90.660.10">
    <property type="match status" value="1"/>
</dbReference>
<evidence type="ECO:0000256" key="3">
    <source>
        <dbReference type="PIRSR" id="PIRSR601613-1"/>
    </source>
</evidence>
<evidence type="ECO:0000256" key="5">
    <source>
        <dbReference type="SAM" id="SignalP"/>
    </source>
</evidence>
<sequence length="506" mass="55373">MHRIILKLCLAAAVLGTSFAGPALPRARSAAEHDTTVLILGGGVSGIIAARTLHEQGIDRFLIVEAHKELGGRMRSGQFGKEGRRSIIEHGANWIQGTQEGDGPANPILTLARKHGVKTAESDFYTSIATYGETGAEDYLPVLEKAIAVYTNVTVLAGKRVSTNQVDLSARTGYSLTGTKPKTPQEMVSEYYVFDWEYAQTPEQTSLIASSWVNNFTFDTDQGGFSEDNLLSVDQRGFKHLIQAEGQEFLKPEQIMLNATVRTIAHSNNSVTVTLANGTILSADYAITTFSLGVLQNDDVLFEPTLPVWKQEAIQSVTMATYTKIFLQFKDKFWFDTQFALYADKTRGRYPVWQGLDLEGFLPGSGIIFATVTGDYAERIEALSDAQVQAELLEVLGKMFPGTKIPKPTAFFFPRWFSDPLFRGSYSNWPAGFASPSQANLRANVGPRLWFAGEATSPKYFGFLHGAYFEGLDIGARVAKCVNNASTCASLPFTESVPNGSPYTVA</sequence>
<proteinExistence type="inferred from homology"/>
<reference evidence="7" key="1">
    <citation type="submission" date="2023-03" db="EMBL/GenBank/DDBJ databases">
        <title>Massive genome expansion in bonnet fungi (Mycena s.s.) driven by repeated elements and novel gene families across ecological guilds.</title>
        <authorList>
            <consortium name="Lawrence Berkeley National Laboratory"/>
            <person name="Harder C.B."/>
            <person name="Miyauchi S."/>
            <person name="Viragh M."/>
            <person name="Kuo A."/>
            <person name="Thoen E."/>
            <person name="Andreopoulos B."/>
            <person name="Lu D."/>
            <person name="Skrede I."/>
            <person name="Drula E."/>
            <person name="Henrissat B."/>
            <person name="Morin E."/>
            <person name="Kohler A."/>
            <person name="Barry K."/>
            <person name="LaButti K."/>
            <person name="Morin E."/>
            <person name="Salamov A."/>
            <person name="Lipzen A."/>
            <person name="Mereny Z."/>
            <person name="Hegedus B."/>
            <person name="Baldrian P."/>
            <person name="Stursova M."/>
            <person name="Weitz H."/>
            <person name="Taylor A."/>
            <person name="Grigoriev I.V."/>
            <person name="Nagy L.G."/>
            <person name="Martin F."/>
            <person name="Kauserud H."/>
        </authorList>
    </citation>
    <scope>NUCLEOTIDE SEQUENCE</scope>
    <source>
        <strain evidence="7">CBHHK173m</strain>
    </source>
</reference>
<protein>
    <recommendedName>
        <fullName evidence="4">Amine oxidase</fullName>
        <ecNumber evidence="4">1.4.3.-</ecNumber>
    </recommendedName>
</protein>
<dbReference type="EC" id="1.4.3.-" evidence="4"/>
<dbReference type="SUPFAM" id="SSF54373">
    <property type="entry name" value="FAD-linked reductases, C-terminal domain"/>
    <property type="match status" value="1"/>
</dbReference>
<dbReference type="InterPro" id="IPR036188">
    <property type="entry name" value="FAD/NAD-bd_sf"/>
</dbReference>
<feature type="domain" description="Amine oxidase" evidence="6">
    <location>
        <begin position="44"/>
        <end position="473"/>
    </location>
</feature>
<keyword evidence="5" id="KW-0732">Signal</keyword>
<keyword evidence="4" id="KW-0274">FAD</keyword>
<keyword evidence="2 4" id="KW-0560">Oxidoreductase</keyword>
<dbReference type="EMBL" id="JARJCN010000011">
    <property type="protein sequence ID" value="KAJ7096539.1"/>
    <property type="molecule type" value="Genomic_DNA"/>
</dbReference>
<dbReference type="InterPro" id="IPR001613">
    <property type="entry name" value="Flavin_amine_oxidase"/>
</dbReference>
<dbReference type="InterPro" id="IPR050281">
    <property type="entry name" value="Flavin_monoamine_oxidase"/>
</dbReference>
<dbReference type="SUPFAM" id="SSF51905">
    <property type="entry name" value="FAD/NAD(P)-binding domain"/>
    <property type="match status" value="1"/>
</dbReference>
<evidence type="ECO:0000256" key="2">
    <source>
        <dbReference type="ARBA" id="ARBA00023002"/>
    </source>
</evidence>
<organism evidence="7 8">
    <name type="scientific">Mycena belliarum</name>
    <dbReference type="NCBI Taxonomy" id="1033014"/>
    <lineage>
        <taxon>Eukaryota</taxon>
        <taxon>Fungi</taxon>
        <taxon>Dikarya</taxon>
        <taxon>Basidiomycota</taxon>
        <taxon>Agaricomycotina</taxon>
        <taxon>Agaricomycetes</taxon>
        <taxon>Agaricomycetidae</taxon>
        <taxon>Agaricales</taxon>
        <taxon>Marasmiineae</taxon>
        <taxon>Mycenaceae</taxon>
        <taxon>Mycena</taxon>
    </lineage>
</organism>
<comment type="cofactor">
    <cofactor evidence="1 4">
        <name>FAD</name>
        <dbReference type="ChEBI" id="CHEBI:57692"/>
    </cofactor>
</comment>
<dbReference type="Proteomes" id="UP001222325">
    <property type="component" value="Unassembled WGS sequence"/>
</dbReference>
<dbReference type="GO" id="GO:0006598">
    <property type="term" value="P:polyamine catabolic process"/>
    <property type="evidence" value="ECO:0007669"/>
    <property type="project" value="TreeGrafter"/>
</dbReference>